<gene>
    <name evidence="1" type="ORF">Salat_2721200</name>
</gene>
<dbReference type="SMART" id="SM00658">
    <property type="entry name" value="RPOL8c"/>
    <property type="match status" value="1"/>
</dbReference>
<dbReference type="AlphaFoldDB" id="A0AAE1XQH2"/>
<protein>
    <submittedName>
        <fullName evidence="1">DNA-directed RNA polymerases II and V subunitA</fullName>
    </submittedName>
</protein>
<dbReference type="GO" id="GO:0005666">
    <property type="term" value="C:RNA polymerase III complex"/>
    <property type="evidence" value="ECO:0007669"/>
    <property type="project" value="TreeGrafter"/>
</dbReference>
<reference evidence="1" key="1">
    <citation type="submission" date="2020-06" db="EMBL/GenBank/DDBJ databases">
        <authorList>
            <person name="Li T."/>
            <person name="Hu X."/>
            <person name="Zhang T."/>
            <person name="Song X."/>
            <person name="Zhang H."/>
            <person name="Dai N."/>
            <person name="Sheng W."/>
            <person name="Hou X."/>
            <person name="Wei L."/>
        </authorList>
    </citation>
    <scope>NUCLEOTIDE SEQUENCE</scope>
    <source>
        <strain evidence="1">3651</strain>
        <tissue evidence="1">Leaf</tissue>
    </source>
</reference>
<dbReference type="Proteomes" id="UP001293254">
    <property type="component" value="Unassembled WGS sequence"/>
</dbReference>
<dbReference type="PANTHER" id="PTHR10917">
    <property type="entry name" value="DNA-DIRECTED RNA POLYMERASES I, II, AND III SUBUNIT RPABC3"/>
    <property type="match status" value="1"/>
</dbReference>
<dbReference type="InterPro" id="IPR012340">
    <property type="entry name" value="NA-bd_OB-fold"/>
</dbReference>
<proteinExistence type="predicted"/>
<dbReference type="SUPFAM" id="SSF50249">
    <property type="entry name" value="Nucleic acid-binding proteins"/>
    <property type="match status" value="1"/>
</dbReference>
<accession>A0AAE1XQH2</accession>
<evidence type="ECO:0000313" key="1">
    <source>
        <dbReference type="EMBL" id="KAK4416138.1"/>
    </source>
</evidence>
<dbReference type="PANTHER" id="PTHR10917:SF1">
    <property type="entry name" value="DNA-DIRECTED RNA POLYMERASE I, II"/>
    <property type="match status" value="1"/>
</dbReference>
<reference evidence="1" key="2">
    <citation type="journal article" date="2024" name="Plant">
        <title>Genomic evolution and insights into agronomic trait innovations of Sesamum species.</title>
        <authorList>
            <person name="Miao H."/>
            <person name="Wang L."/>
            <person name="Qu L."/>
            <person name="Liu H."/>
            <person name="Sun Y."/>
            <person name="Le M."/>
            <person name="Wang Q."/>
            <person name="Wei S."/>
            <person name="Zheng Y."/>
            <person name="Lin W."/>
            <person name="Duan Y."/>
            <person name="Cao H."/>
            <person name="Xiong S."/>
            <person name="Wang X."/>
            <person name="Wei L."/>
            <person name="Li C."/>
            <person name="Ma Q."/>
            <person name="Ju M."/>
            <person name="Zhao R."/>
            <person name="Li G."/>
            <person name="Mu C."/>
            <person name="Tian Q."/>
            <person name="Mei H."/>
            <person name="Zhang T."/>
            <person name="Gao T."/>
            <person name="Zhang H."/>
        </authorList>
    </citation>
    <scope>NUCLEOTIDE SEQUENCE</scope>
    <source>
        <strain evidence="1">3651</strain>
    </source>
</reference>
<dbReference type="InterPro" id="IPR005570">
    <property type="entry name" value="RPABC3"/>
</dbReference>
<dbReference type="GO" id="GO:0005736">
    <property type="term" value="C:RNA polymerase I complex"/>
    <property type="evidence" value="ECO:0007669"/>
    <property type="project" value="TreeGrafter"/>
</dbReference>
<organism evidence="1 2">
    <name type="scientific">Sesamum alatum</name>
    <dbReference type="NCBI Taxonomy" id="300844"/>
    <lineage>
        <taxon>Eukaryota</taxon>
        <taxon>Viridiplantae</taxon>
        <taxon>Streptophyta</taxon>
        <taxon>Embryophyta</taxon>
        <taxon>Tracheophyta</taxon>
        <taxon>Spermatophyta</taxon>
        <taxon>Magnoliopsida</taxon>
        <taxon>eudicotyledons</taxon>
        <taxon>Gunneridae</taxon>
        <taxon>Pentapetalae</taxon>
        <taxon>asterids</taxon>
        <taxon>lamiids</taxon>
        <taxon>Lamiales</taxon>
        <taxon>Pedaliaceae</taxon>
        <taxon>Sesamum</taxon>
    </lineage>
</organism>
<dbReference type="Pfam" id="PF03870">
    <property type="entry name" value="RNA_pol_Rpb8"/>
    <property type="match status" value="1"/>
</dbReference>
<sequence>MTQDCEEIKTMEQWRWSVLQGLELVVSSENSKENNSSFYSTKFQRPLLIVNFYFVVKIMADFHFDEIIKVVKIDSQVVYDKVCVRDWFELKGFGDGVSVSRINATSEDGDSFLELDVHTELYPMLPGEKYRMVISKTLNVDGSAVAGYFPEGKQKSLADKFEYVMHGLLYKMLEAKEKTDGGDDVKVEAYISFGGLQMLLKSDPLKMHKFRIDQRLFLLLRKI</sequence>
<dbReference type="GO" id="GO:0005665">
    <property type="term" value="C:RNA polymerase II, core complex"/>
    <property type="evidence" value="ECO:0007669"/>
    <property type="project" value="TreeGrafter"/>
</dbReference>
<name>A0AAE1XQH2_9LAMI</name>
<evidence type="ECO:0000313" key="2">
    <source>
        <dbReference type="Proteomes" id="UP001293254"/>
    </source>
</evidence>
<comment type="caution">
    <text evidence="1">The sequence shown here is derived from an EMBL/GenBank/DDBJ whole genome shotgun (WGS) entry which is preliminary data.</text>
</comment>
<keyword evidence="1" id="KW-0240">DNA-directed RNA polymerase</keyword>
<keyword evidence="2" id="KW-1185">Reference proteome</keyword>
<dbReference type="GO" id="GO:0003899">
    <property type="term" value="F:DNA-directed RNA polymerase activity"/>
    <property type="evidence" value="ECO:0007669"/>
    <property type="project" value="InterPro"/>
</dbReference>
<dbReference type="EMBL" id="JACGWO010000011">
    <property type="protein sequence ID" value="KAK4416138.1"/>
    <property type="molecule type" value="Genomic_DNA"/>
</dbReference>
<dbReference type="Gene3D" id="2.40.50.140">
    <property type="entry name" value="Nucleic acid-binding proteins"/>
    <property type="match status" value="1"/>
</dbReference>
<keyword evidence="1" id="KW-0804">Transcription</keyword>
<dbReference type="GO" id="GO:0006351">
    <property type="term" value="P:DNA-templated transcription"/>
    <property type="evidence" value="ECO:0007669"/>
    <property type="project" value="InterPro"/>
</dbReference>